<keyword evidence="2" id="KW-1185">Reference proteome</keyword>
<name>A0A917F950_9PROT</name>
<dbReference type="EMBL" id="BMHV01000005">
    <property type="protein sequence ID" value="GGF57654.1"/>
    <property type="molecule type" value="Genomic_DNA"/>
</dbReference>
<dbReference type="PANTHER" id="PTHR36154">
    <property type="entry name" value="DNA-BINDING TRANSCRIPTIONAL ACTIVATOR ALPA"/>
    <property type="match status" value="1"/>
</dbReference>
<dbReference type="InterPro" id="IPR052931">
    <property type="entry name" value="Prophage_regulatory_activator"/>
</dbReference>
<sequence length="63" mass="7353">MKKIMRTTDVLKIVQFSRSTLWRKVQSGEFPAPVELGSNSSGYFEHEVLEWLNSRPRKTISQK</sequence>
<dbReference type="InterPro" id="IPR010260">
    <property type="entry name" value="AlpA"/>
</dbReference>
<proteinExistence type="predicted"/>
<gene>
    <name evidence="1" type="ORF">GCM10011332_08910</name>
</gene>
<dbReference type="Gene3D" id="1.10.238.160">
    <property type="match status" value="1"/>
</dbReference>
<comment type="caution">
    <text evidence="1">The sequence shown here is derived from an EMBL/GenBank/DDBJ whole genome shotgun (WGS) entry which is preliminary data.</text>
</comment>
<accession>A0A917F950</accession>
<protein>
    <recommendedName>
        <fullName evidence="3">AlpA family transcriptional regulator</fullName>
    </recommendedName>
</protein>
<evidence type="ECO:0008006" key="3">
    <source>
        <dbReference type="Google" id="ProtNLM"/>
    </source>
</evidence>
<evidence type="ECO:0000313" key="2">
    <source>
        <dbReference type="Proteomes" id="UP000632498"/>
    </source>
</evidence>
<evidence type="ECO:0000313" key="1">
    <source>
        <dbReference type="EMBL" id="GGF57654.1"/>
    </source>
</evidence>
<dbReference type="PANTHER" id="PTHR36154:SF1">
    <property type="entry name" value="DNA-BINDING TRANSCRIPTIONAL ACTIVATOR ALPA"/>
    <property type="match status" value="1"/>
</dbReference>
<reference evidence="1" key="2">
    <citation type="submission" date="2020-09" db="EMBL/GenBank/DDBJ databases">
        <authorList>
            <person name="Sun Q."/>
            <person name="Zhou Y."/>
        </authorList>
    </citation>
    <scope>NUCLEOTIDE SEQUENCE</scope>
    <source>
        <strain evidence="1">CGMCC 1.15254</strain>
    </source>
</reference>
<organism evidence="1 2">
    <name type="scientific">Terasakiella brassicae</name>
    <dbReference type="NCBI Taxonomy" id="1634917"/>
    <lineage>
        <taxon>Bacteria</taxon>
        <taxon>Pseudomonadati</taxon>
        <taxon>Pseudomonadota</taxon>
        <taxon>Alphaproteobacteria</taxon>
        <taxon>Rhodospirillales</taxon>
        <taxon>Terasakiellaceae</taxon>
        <taxon>Terasakiella</taxon>
    </lineage>
</organism>
<dbReference type="Proteomes" id="UP000632498">
    <property type="component" value="Unassembled WGS sequence"/>
</dbReference>
<dbReference type="Pfam" id="PF05930">
    <property type="entry name" value="Phage_AlpA"/>
    <property type="match status" value="1"/>
</dbReference>
<dbReference type="AlphaFoldDB" id="A0A917F950"/>
<reference evidence="1" key="1">
    <citation type="journal article" date="2014" name="Int. J. Syst. Evol. Microbiol.">
        <title>Complete genome sequence of Corynebacterium casei LMG S-19264T (=DSM 44701T), isolated from a smear-ripened cheese.</title>
        <authorList>
            <consortium name="US DOE Joint Genome Institute (JGI-PGF)"/>
            <person name="Walter F."/>
            <person name="Albersmeier A."/>
            <person name="Kalinowski J."/>
            <person name="Ruckert C."/>
        </authorList>
    </citation>
    <scope>NUCLEOTIDE SEQUENCE</scope>
    <source>
        <strain evidence="1">CGMCC 1.15254</strain>
    </source>
</reference>